<sequence length="273" mass="32059">MQAILTYAFSVFLAPKGIIEEIQSQMSCMWWNNNDKARGWAMMAWDKMCYPKGMGGMGFRDLQLFNLALLGRQVWRLMTHTDTLCFKVLSPKYFPEGDVFSYKQGDKPSFTWTSIAKAVDALKDGFLWQVGDGNRIDIRKDHWGVDGIRGDSVCRSYFNHNERLVKDLWVSNNKRWNRERVIEIYGENLGECICKLPISHNGIKDTRVWMQNPHGIYLAKSAYSWLLLKKIGFGLHRIFWRTLWKLQMLPKIKIFSWRIDYNILPTFDNIARI</sequence>
<protein>
    <recommendedName>
        <fullName evidence="3">Reverse transcriptase zinc-binding domain-containing protein</fullName>
    </recommendedName>
</protein>
<gene>
    <name evidence="1" type="ORF">PVK06_026611</name>
</gene>
<dbReference type="EMBL" id="JARKNE010000008">
    <property type="protein sequence ID" value="KAK5811283.1"/>
    <property type="molecule type" value="Genomic_DNA"/>
</dbReference>
<evidence type="ECO:0000313" key="2">
    <source>
        <dbReference type="Proteomes" id="UP001358586"/>
    </source>
</evidence>
<comment type="caution">
    <text evidence="1">The sequence shown here is derived from an EMBL/GenBank/DDBJ whole genome shotgun (WGS) entry which is preliminary data.</text>
</comment>
<organism evidence="1 2">
    <name type="scientific">Gossypium arboreum</name>
    <name type="common">Tree cotton</name>
    <name type="synonym">Gossypium nanking</name>
    <dbReference type="NCBI Taxonomy" id="29729"/>
    <lineage>
        <taxon>Eukaryota</taxon>
        <taxon>Viridiplantae</taxon>
        <taxon>Streptophyta</taxon>
        <taxon>Embryophyta</taxon>
        <taxon>Tracheophyta</taxon>
        <taxon>Spermatophyta</taxon>
        <taxon>Magnoliopsida</taxon>
        <taxon>eudicotyledons</taxon>
        <taxon>Gunneridae</taxon>
        <taxon>Pentapetalae</taxon>
        <taxon>rosids</taxon>
        <taxon>malvids</taxon>
        <taxon>Malvales</taxon>
        <taxon>Malvaceae</taxon>
        <taxon>Malvoideae</taxon>
        <taxon>Gossypium</taxon>
    </lineage>
</organism>
<reference evidence="1 2" key="1">
    <citation type="submission" date="2023-03" db="EMBL/GenBank/DDBJ databases">
        <title>WGS of Gossypium arboreum.</title>
        <authorList>
            <person name="Yu D."/>
        </authorList>
    </citation>
    <scope>NUCLEOTIDE SEQUENCE [LARGE SCALE GENOMIC DNA]</scope>
    <source>
        <tissue evidence="1">Leaf</tissue>
    </source>
</reference>
<dbReference type="Proteomes" id="UP001358586">
    <property type="component" value="Chromosome 8"/>
</dbReference>
<evidence type="ECO:0008006" key="3">
    <source>
        <dbReference type="Google" id="ProtNLM"/>
    </source>
</evidence>
<dbReference type="PANTHER" id="PTHR33116">
    <property type="entry name" value="REVERSE TRANSCRIPTASE ZINC-BINDING DOMAIN-CONTAINING PROTEIN-RELATED-RELATED"/>
    <property type="match status" value="1"/>
</dbReference>
<name>A0ABR0NY77_GOSAR</name>
<keyword evidence="2" id="KW-1185">Reference proteome</keyword>
<dbReference type="PANTHER" id="PTHR33116:SF86">
    <property type="entry name" value="REVERSE TRANSCRIPTASE DOMAIN-CONTAINING PROTEIN"/>
    <property type="match status" value="1"/>
</dbReference>
<accession>A0ABR0NY77</accession>
<evidence type="ECO:0000313" key="1">
    <source>
        <dbReference type="EMBL" id="KAK5811283.1"/>
    </source>
</evidence>
<proteinExistence type="predicted"/>